<feature type="domain" description="Alpha glucuronidase N-terminal" evidence="9">
    <location>
        <begin position="2"/>
        <end position="72"/>
    </location>
</feature>
<evidence type="ECO:0000256" key="3">
    <source>
        <dbReference type="ARBA" id="ARBA00022801"/>
    </source>
</evidence>
<dbReference type="InterPro" id="IPR029018">
    <property type="entry name" value="Hex-like_dom2"/>
</dbReference>
<evidence type="ECO:0000256" key="4">
    <source>
        <dbReference type="ARBA" id="ARBA00023277"/>
    </source>
</evidence>
<keyword evidence="3 8" id="KW-0378">Hydrolase</keyword>
<dbReference type="Gene3D" id="3.90.1330.10">
    <property type="entry name" value="Alpha-glucuronidase, C-terminal domain"/>
    <property type="match status" value="1"/>
</dbReference>
<dbReference type="EC" id="3.2.1.131" evidence="8"/>
<dbReference type="InterPro" id="IPR037054">
    <property type="entry name" value="A-glucoronidase_C_sf"/>
</dbReference>
<keyword evidence="5 8" id="KW-0326">Glycosidase</keyword>
<feature type="active site" description="Proton donor" evidence="7">
    <location>
        <position position="233"/>
    </location>
</feature>
<dbReference type="Gene3D" id="3.20.20.80">
    <property type="entry name" value="Glycosidases"/>
    <property type="match status" value="1"/>
</dbReference>
<comment type="catalytic activity">
    <reaction evidence="8">
        <text>Hydrolysis of (1-&gt;2)-alpha-D-(4-O-methyl)glucuronosyl links in the main chain of hardwood xylans.</text>
        <dbReference type="EC" id="3.2.1.131"/>
    </reaction>
</comment>
<feature type="domain" description="Glycosyl hydrolase family 67 C-terminal" evidence="10">
    <location>
        <begin position="388"/>
        <end position="612"/>
    </location>
</feature>
<keyword evidence="4 8" id="KW-0119">Carbohydrate metabolism</keyword>
<gene>
    <name evidence="12" type="primary">aguA</name>
    <name evidence="12" type="ORF">GCM10011379_09510</name>
</gene>
<evidence type="ECO:0000259" key="9">
    <source>
        <dbReference type="Pfam" id="PF03648"/>
    </source>
</evidence>
<dbReference type="PANTHER" id="PTHR39207">
    <property type="entry name" value="ALPHA-GLUCURONIDASE A"/>
    <property type="match status" value="1"/>
</dbReference>
<dbReference type="InterPro" id="IPR011099">
    <property type="entry name" value="Glyco_hydro_67_C"/>
</dbReference>
<dbReference type="InterPro" id="IPR005154">
    <property type="entry name" value="Glyco_hydro_67_aGlcAse_N"/>
</dbReference>
<evidence type="ECO:0000256" key="7">
    <source>
        <dbReference type="PIRSR" id="PIRSR029900-1"/>
    </source>
</evidence>
<keyword evidence="13" id="KW-1185">Reference proteome</keyword>
<protein>
    <recommendedName>
        <fullName evidence="8">Xylan alpha-1,2-glucuronidase</fullName>
        <ecNumber evidence="8">3.2.1.131</ecNumber>
    </recommendedName>
</protein>
<reference evidence="12" key="1">
    <citation type="journal article" date="2014" name="Int. J. Syst. Evol. Microbiol.">
        <title>Complete genome sequence of Corynebacterium casei LMG S-19264T (=DSM 44701T), isolated from a smear-ripened cheese.</title>
        <authorList>
            <consortium name="US DOE Joint Genome Institute (JGI-PGF)"/>
            <person name="Walter F."/>
            <person name="Albersmeier A."/>
            <person name="Kalinowski J."/>
            <person name="Ruckert C."/>
        </authorList>
    </citation>
    <scope>NUCLEOTIDE SEQUENCE</scope>
    <source>
        <strain evidence="12">CGMCC 1.15290</strain>
    </source>
</reference>
<dbReference type="GO" id="GO:0033939">
    <property type="term" value="F:xylan alpha-1,2-glucuronosidase activity"/>
    <property type="evidence" value="ECO:0007669"/>
    <property type="project" value="UniProtKB-EC"/>
</dbReference>
<feature type="active site" description="Proton acceptor" evidence="7">
    <location>
        <position position="307"/>
    </location>
</feature>
<evidence type="ECO:0000259" key="11">
    <source>
        <dbReference type="Pfam" id="PF07488"/>
    </source>
</evidence>
<evidence type="ECO:0000256" key="6">
    <source>
        <dbReference type="ARBA" id="ARBA00023326"/>
    </source>
</evidence>
<sequence length="634" mass="71840">MKEELTQALSRMLGKPITFVNQPDGAGLIIRTTSANASLGSEGFQLQSNATNTAITLSAQTDIGLLYGGFHLLRLMQTRQPLIQLNIHSTPKLALRLLNHWDNLNRYVERGYAGISIFNWHTLPGYIDQRYIDYARANASIGINGTVLTNVNANAWILTGDYLQKVKALADVFRPYGIKVYLTARFSAPIEMGGLSTADPLQPQVQQWWQQKVKEIYTLIPDFGGFLVKANSEGQPGPQDYKRTHADGANMLADAVAPYNGIIMWRAFVYSHETPEDRFKQAYNEFKPLDGQFRKNVMVQVKNGPIDFQPREPFSPLFGAMPQTPLMMEFQLTQEYLGQGTHLVYEAPMFKETLDADTHINGKGSTVTKSVSGIAGVANIGNDINWCSHPFAQANWYALGKLAWNPAQSSETIAEEWIRQTWSNKTTVVNTCKQIMLQSREAMVNYMTPLGLHHIMGNGHHYGPLPWGNTLPRADWNPVYYHRADSAGIGFNRTATGSNALAQYHPAAAAAWADSNTCSSEYLLWFHHVSWQHRMPTGRSLWQELCFRYNQGVAQVRTMQQQWQQLQPYIDKERYTQVQLMLGIQQREAVWWRDACLLYFQQFSQQPIPAQYEKPAHTLEYYQNLKFPYAPGNG</sequence>
<dbReference type="PIRSF" id="PIRSF029900">
    <property type="entry name" value="Alpha-glucuronds"/>
    <property type="match status" value="1"/>
</dbReference>
<evidence type="ECO:0000256" key="1">
    <source>
        <dbReference type="ARBA" id="ARBA00008833"/>
    </source>
</evidence>
<dbReference type="AlphaFoldDB" id="A0A917IQ07"/>
<dbReference type="Pfam" id="PF03648">
    <property type="entry name" value="Glyco_hydro_67N"/>
    <property type="match status" value="1"/>
</dbReference>
<dbReference type="GO" id="GO:0005576">
    <property type="term" value="C:extracellular region"/>
    <property type="evidence" value="ECO:0007669"/>
    <property type="project" value="InterPro"/>
</dbReference>
<feature type="domain" description="Glycosyl hydrolase family 67 catalytic" evidence="11">
    <location>
        <begin position="76"/>
        <end position="386"/>
    </location>
</feature>
<reference evidence="12" key="2">
    <citation type="submission" date="2020-09" db="EMBL/GenBank/DDBJ databases">
        <authorList>
            <person name="Sun Q."/>
            <person name="Zhou Y."/>
        </authorList>
    </citation>
    <scope>NUCLEOTIDE SEQUENCE</scope>
    <source>
        <strain evidence="12">CGMCC 1.15290</strain>
    </source>
</reference>
<dbReference type="SUPFAM" id="SSF51445">
    <property type="entry name" value="(Trans)glycosidases"/>
    <property type="match status" value="1"/>
</dbReference>
<feature type="active site" description="Proton acceptor" evidence="7">
    <location>
        <position position="335"/>
    </location>
</feature>
<evidence type="ECO:0000313" key="12">
    <source>
        <dbReference type="EMBL" id="GGH61004.1"/>
    </source>
</evidence>
<proteinExistence type="inferred from homology"/>
<dbReference type="InterPro" id="IPR017853">
    <property type="entry name" value="GH"/>
</dbReference>
<dbReference type="SUPFAM" id="SSF55545">
    <property type="entry name" value="beta-N-acetylhexosaminidase-like domain"/>
    <property type="match status" value="1"/>
</dbReference>
<dbReference type="Pfam" id="PF07477">
    <property type="entry name" value="Glyco_hydro_67C"/>
    <property type="match status" value="1"/>
</dbReference>
<organism evidence="12 13">
    <name type="scientific">Filimonas zeae</name>
    <dbReference type="NCBI Taxonomy" id="1737353"/>
    <lineage>
        <taxon>Bacteria</taxon>
        <taxon>Pseudomonadati</taxon>
        <taxon>Bacteroidota</taxon>
        <taxon>Chitinophagia</taxon>
        <taxon>Chitinophagales</taxon>
        <taxon>Chitinophagaceae</taxon>
        <taxon>Filimonas</taxon>
    </lineage>
</organism>
<dbReference type="Gene3D" id="3.30.379.10">
    <property type="entry name" value="Chitobiase/beta-hexosaminidase domain 2-like"/>
    <property type="match status" value="1"/>
</dbReference>
<comment type="subunit">
    <text evidence="8">Homodimer.</text>
</comment>
<comment type="caution">
    <text evidence="12">The sequence shown here is derived from an EMBL/GenBank/DDBJ whole genome shotgun (WGS) entry which is preliminary data.</text>
</comment>
<dbReference type="PANTHER" id="PTHR39207:SF1">
    <property type="entry name" value="ALPHA-GLUCURONIDASE A"/>
    <property type="match status" value="1"/>
</dbReference>
<evidence type="ECO:0000313" key="13">
    <source>
        <dbReference type="Proteomes" id="UP000627292"/>
    </source>
</evidence>
<evidence type="ECO:0000259" key="10">
    <source>
        <dbReference type="Pfam" id="PF07477"/>
    </source>
</evidence>
<evidence type="ECO:0000256" key="5">
    <source>
        <dbReference type="ARBA" id="ARBA00023295"/>
    </source>
</evidence>
<dbReference type="GO" id="GO:0046559">
    <property type="term" value="F:alpha-glucuronidase activity"/>
    <property type="evidence" value="ECO:0007669"/>
    <property type="project" value="InterPro"/>
</dbReference>
<keyword evidence="6 8" id="KW-0624">Polysaccharide degradation</keyword>
<accession>A0A917IQ07</accession>
<name>A0A917IQ07_9BACT</name>
<dbReference type="GO" id="GO:0045493">
    <property type="term" value="P:xylan catabolic process"/>
    <property type="evidence" value="ECO:0007669"/>
    <property type="project" value="UniProtKB-KW"/>
</dbReference>
<comment type="similarity">
    <text evidence="1 8">Belongs to the glycosyl hydrolase 67 family.</text>
</comment>
<evidence type="ECO:0000256" key="8">
    <source>
        <dbReference type="RuleBase" id="RU361198"/>
    </source>
</evidence>
<dbReference type="InterPro" id="IPR011100">
    <property type="entry name" value="Glyco_hydro_67_cat"/>
</dbReference>
<evidence type="ECO:0000256" key="2">
    <source>
        <dbReference type="ARBA" id="ARBA00022651"/>
    </source>
</evidence>
<dbReference type="Proteomes" id="UP000627292">
    <property type="component" value="Unassembled WGS sequence"/>
</dbReference>
<dbReference type="Pfam" id="PF07488">
    <property type="entry name" value="Glyco_hydro_67M"/>
    <property type="match status" value="1"/>
</dbReference>
<keyword evidence="2 8" id="KW-0858">Xylan degradation</keyword>
<dbReference type="InterPro" id="IPR011395">
    <property type="entry name" value="Glyco_hydro_67_aGlcAse"/>
</dbReference>
<dbReference type="EMBL" id="BMIB01000001">
    <property type="protein sequence ID" value="GGH61004.1"/>
    <property type="molecule type" value="Genomic_DNA"/>
</dbReference>